<dbReference type="AlphaFoldDB" id="A0A8H5FWZ0"/>
<name>A0A8H5FWZ0_9AGAR</name>
<proteinExistence type="predicted"/>
<dbReference type="OrthoDB" id="2788229at2759"/>
<reference evidence="1 2" key="1">
    <citation type="journal article" date="2020" name="ISME J.">
        <title>Uncovering the hidden diversity of litter-decomposition mechanisms in mushroom-forming fungi.</title>
        <authorList>
            <person name="Floudas D."/>
            <person name="Bentzer J."/>
            <person name="Ahren D."/>
            <person name="Johansson T."/>
            <person name="Persson P."/>
            <person name="Tunlid A."/>
        </authorList>
    </citation>
    <scope>NUCLEOTIDE SEQUENCE [LARGE SCALE GENOMIC DNA]</scope>
    <source>
        <strain evidence="1 2">CBS 146.42</strain>
    </source>
</reference>
<keyword evidence="2" id="KW-1185">Reference proteome</keyword>
<sequence length="416" mass="46898">MSSSLPVPAQNLSADLIELFLDFVGDDRETLLKFSKVLRSWRDVALPRMFQCITLRSESGSTILRFPKGFTMEYLVKCVEITGRNSSGSSLDPAFHHLLKCLTRLETVKFTRCDFSYLRFTQTAESRSYSEELTLALCRPSVQVIILEQTRYMPLPLLAACPNFKRLEAMNGNKFVDYVPQYVPKQVSSDMQMESIHVGGVYNIDCLGRWLEATRKECQFSKLGSIHISDAGYADEAVPLRVGRLLEVTGATLEELSLNLRLGRLSVPSRCPRPLKVLKRLTVNLTLSMKSSEHGTPPGPVDLGMGDFLQDLLMPHHLEHFKLVLRLFVKSDEPVKSFVRALKLLFKSLDFVLGCSAFRSLDRIDVQLHVFGSFAVESLPQSSFISFPFPALATRRLAPIFETSDYRSDIDTSNLL</sequence>
<gene>
    <name evidence="1" type="ORF">D9756_006085</name>
</gene>
<organism evidence="1 2">
    <name type="scientific">Leucocoprinus leucothites</name>
    <dbReference type="NCBI Taxonomy" id="201217"/>
    <lineage>
        <taxon>Eukaryota</taxon>
        <taxon>Fungi</taxon>
        <taxon>Dikarya</taxon>
        <taxon>Basidiomycota</taxon>
        <taxon>Agaricomycotina</taxon>
        <taxon>Agaricomycetes</taxon>
        <taxon>Agaricomycetidae</taxon>
        <taxon>Agaricales</taxon>
        <taxon>Agaricineae</taxon>
        <taxon>Agaricaceae</taxon>
        <taxon>Leucocoprinus</taxon>
    </lineage>
</organism>
<dbReference type="EMBL" id="JAACJO010000011">
    <property type="protein sequence ID" value="KAF5352810.1"/>
    <property type="molecule type" value="Genomic_DNA"/>
</dbReference>
<evidence type="ECO:0000313" key="1">
    <source>
        <dbReference type="EMBL" id="KAF5352810.1"/>
    </source>
</evidence>
<accession>A0A8H5FWZ0</accession>
<comment type="caution">
    <text evidence="1">The sequence shown here is derived from an EMBL/GenBank/DDBJ whole genome shotgun (WGS) entry which is preliminary data.</text>
</comment>
<dbReference type="Proteomes" id="UP000559027">
    <property type="component" value="Unassembled WGS sequence"/>
</dbReference>
<protein>
    <submittedName>
        <fullName evidence="1">Uncharacterized protein</fullName>
    </submittedName>
</protein>
<evidence type="ECO:0000313" key="2">
    <source>
        <dbReference type="Proteomes" id="UP000559027"/>
    </source>
</evidence>